<evidence type="ECO:0000313" key="2">
    <source>
        <dbReference type="Proteomes" id="UP000316128"/>
    </source>
</evidence>
<dbReference type="Proteomes" id="UP000316128">
    <property type="component" value="Segment"/>
</dbReference>
<keyword evidence="2" id="KW-1185">Reference proteome</keyword>
<dbReference type="EMBL" id="MK804893">
    <property type="protein sequence ID" value="QDB73948.1"/>
    <property type="molecule type" value="Genomic_DNA"/>
</dbReference>
<gene>
    <name evidence="1" type="ORF">2L372D_034</name>
</gene>
<sequence length="421" mass="49038">MYLLAKTINKEYKPASDWLFSIFNKYNIVTLSDNKTKQIKQIINCMVYNLSRTITNGIDNIYITLDRNMFYNKPIINGQKSKASPIDYKSFRLFLDVMQKCGCILDKGGFSHYDDNGDACFEQSVLTLSEEIFENLYVLLQDTNKPLLESVLELRDKNRKPKQFKSVEETRAMIKELKLYNELSEQFDIRDQNGQRLFVNTMRIFNNSFDEGGRFYNAQGVVQSLPSEERAKITIDGSPVTECDYTALHPSILATEQKYDFDDDFDPYNIEIVGYDKKLLRKLAKMAMLIRLNCRNDASYVMALSQWISKNLNTKQLYKNKQIPKIIIDPMEILYAIIDNNPYLLEKFQSNAIVGLRLQCVDSSIAAKVINYFVQQNKCILCVHDSFIVKREDRQELIEVMEWAFEDRLGSKVNCKIDIKY</sequence>
<protein>
    <submittedName>
        <fullName evidence="1">Uncharacterized protein</fullName>
    </submittedName>
</protein>
<reference evidence="1 2" key="1">
    <citation type="submission" date="2019-04" db="EMBL/GenBank/DDBJ databases">
        <title>Nine Novel Phages from a Plateau Lake in Southwest China Provide Insights into Aeromonas Phage Diversity.</title>
        <authorList>
            <person name="Xiao W."/>
            <person name="Bai M."/>
            <person name="Wang Y."/>
            <person name="Cui X."/>
        </authorList>
    </citation>
    <scope>NUCLEOTIDE SEQUENCE [LARGE SCALE GENOMIC DNA]</scope>
</reference>
<accession>A0A4Y5TX63</accession>
<proteinExistence type="predicted"/>
<evidence type="ECO:0000313" key="1">
    <source>
        <dbReference type="EMBL" id="QDB73948.1"/>
    </source>
</evidence>
<name>A0A4Y5TX63_9CAUD</name>
<organism evidence="1 2">
    <name type="scientific">Aeromonas phage 2L372D</name>
    <dbReference type="NCBI Taxonomy" id="2588097"/>
    <lineage>
        <taxon>Viruses</taxon>
        <taxon>Duplodnaviria</taxon>
        <taxon>Heunggongvirae</taxon>
        <taxon>Uroviricota</taxon>
        <taxon>Caudoviricetes</taxon>
        <taxon>Plateaulakevirus</taxon>
        <taxon>Plateaulakevirus pv2L372D</taxon>
    </lineage>
</organism>